<evidence type="ECO:0000313" key="13">
    <source>
        <dbReference type="Proteomes" id="UP000275281"/>
    </source>
</evidence>
<dbReference type="SUPFAM" id="SSF52540">
    <property type="entry name" value="P-loop containing nucleoside triphosphate hydrolases"/>
    <property type="match status" value="1"/>
</dbReference>
<evidence type="ECO:0000256" key="1">
    <source>
        <dbReference type="ARBA" id="ARBA00004496"/>
    </source>
</evidence>
<dbReference type="GO" id="GO:0006260">
    <property type="term" value="P:DNA replication"/>
    <property type="evidence" value="ECO:0007669"/>
    <property type="project" value="UniProtKB-UniRule"/>
</dbReference>
<comment type="function">
    <text evidence="9 10">The RecF protein is involved in DNA metabolism; it is required for DNA replication and normal SOS inducibility. RecF binds preferentially to single-stranded, linear DNA. It also seems to bind ATP.</text>
</comment>
<comment type="caution">
    <text evidence="12">The sequence shown here is derived from an EMBL/GenBank/DDBJ whole genome shotgun (WGS) entry which is preliminary data.</text>
</comment>
<dbReference type="Proteomes" id="UP000275281">
    <property type="component" value="Unassembled WGS sequence"/>
</dbReference>
<evidence type="ECO:0000256" key="4">
    <source>
        <dbReference type="ARBA" id="ARBA00022490"/>
    </source>
</evidence>
<evidence type="ECO:0000256" key="8">
    <source>
        <dbReference type="ARBA" id="ARBA00023125"/>
    </source>
</evidence>
<comment type="subcellular location">
    <subcellularLocation>
        <location evidence="1 9 10">Cytoplasm</location>
    </subcellularLocation>
</comment>
<dbReference type="InterPro" id="IPR042174">
    <property type="entry name" value="RecF_2"/>
</dbReference>
<evidence type="ECO:0000256" key="6">
    <source>
        <dbReference type="ARBA" id="ARBA00022741"/>
    </source>
</evidence>
<dbReference type="GO" id="GO:0003697">
    <property type="term" value="F:single-stranded DNA binding"/>
    <property type="evidence" value="ECO:0007669"/>
    <property type="project" value="UniProtKB-UniRule"/>
</dbReference>
<dbReference type="OrthoDB" id="9803889at2"/>
<evidence type="ECO:0000259" key="11">
    <source>
        <dbReference type="Pfam" id="PF02463"/>
    </source>
</evidence>
<dbReference type="GO" id="GO:0005737">
    <property type="term" value="C:cytoplasm"/>
    <property type="evidence" value="ECO:0007669"/>
    <property type="project" value="UniProtKB-SubCell"/>
</dbReference>
<dbReference type="NCBIfam" id="TIGR00611">
    <property type="entry name" value="recf"/>
    <property type="match status" value="1"/>
</dbReference>
<dbReference type="Pfam" id="PF02463">
    <property type="entry name" value="SMC_N"/>
    <property type="match status" value="1"/>
</dbReference>
<evidence type="ECO:0000256" key="2">
    <source>
        <dbReference type="ARBA" id="ARBA00008016"/>
    </source>
</evidence>
<dbReference type="PANTHER" id="PTHR32182">
    <property type="entry name" value="DNA REPLICATION AND REPAIR PROTEIN RECF"/>
    <property type="match status" value="1"/>
</dbReference>
<comment type="similarity">
    <text evidence="2 9 10">Belongs to the RecF family.</text>
</comment>
<keyword evidence="9 10" id="KW-0742">SOS response</keyword>
<protein>
    <recommendedName>
        <fullName evidence="3 9">DNA replication and repair protein RecF</fullName>
    </recommendedName>
</protein>
<dbReference type="PROSITE" id="PS00617">
    <property type="entry name" value="RECF_1"/>
    <property type="match status" value="1"/>
</dbReference>
<evidence type="ECO:0000256" key="7">
    <source>
        <dbReference type="ARBA" id="ARBA00022840"/>
    </source>
</evidence>
<gene>
    <name evidence="9 12" type="primary">recF</name>
    <name evidence="12" type="ORF">DRW07_11925</name>
</gene>
<dbReference type="RefSeq" id="WP_124028133.1">
    <property type="nucleotide sequence ID" value="NZ_JBHRSN010000006.1"/>
</dbReference>
<dbReference type="HAMAP" id="MF_00365">
    <property type="entry name" value="RecF"/>
    <property type="match status" value="1"/>
</dbReference>
<evidence type="ECO:0000256" key="5">
    <source>
        <dbReference type="ARBA" id="ARBA00022705"/>
    </source>
</evidence>
<name>A0A3N5XZL6_9ALTE</name>
<dbReference type="InterPro" id="IPR027417">
    <property type="entry name" value="P-loop_NTPase"/>
</dbReference>
<keyword evidence="4 9" id="KW-0963">Cytoplasm</keyword>
<keyword evidence="6 9" id="KW-0547">Nucleotide-binding</keyword>
<evidence type="ECO:0000256" key="10">
    <source>
        <dbReference type="RuleBase" id="RU000578"/>
    </source>
</evidence>
<organism evidence="12 13">
    <name type="scientific">Alteromonas sediminis</name>
    <dbReference type="NCBI Taxonomy" id="2259342"/>
    <lineage>
        <taxon>Bacteria</taxon>
        <taxon>Pseudomonadati</taxon>
        <taxon>Pseudomonadota</taxon>
        <taxon>Gammaproteobacteria</taxon>
        <taxon>Alteromonadales</taxon>
        <taxon>Alteromonadaceae</taxon>
        <taxon>Alteromonas/Salinimonas group</taxon>
        <taxon>Alteromonas</taxon>
    </lineage>
</organism>
<dbReference type="GO" id="GO:0006302">
    <property type="term" value="P:double-strand break repair"/>
    <property type="evidence" value="ECO:0007669"/>
    <property type="project" value="TreeGrafter"/>
</dbReference>
<evidence type="ECO:0000256" key="3">
    <source>
        <dbReference type="ARBA" id="ARBA00020170"/>
    </source>
</evidence>
<keyword evidence="7 9" id="KW-0067">ATP-binding</keyword>
<dbReference type="GO" id="GO:0000731">
    <property type="term" value="P:DNA synthesis involved in DNA repair"/>
    <property type="evidence" value="ECO:0007669"/>
    <property type="project" value="TreeGrafter"/>
</dbReference>
<feature type="domain" description="RecF/RecN/SMC N-terminal" evidence="11">
    <location>
        <begin position="3"/>
        <end position="354"/>
    </location>
</feature>
<evidence type="ECO:0000256" key="9">
    <source>
        <dbReference type="HAMAP-Rule" id="MF_00365"/>
    </source>
</evidence>
<dbReference type="AlphaFoldDB" id="A0A3N5XZL6"/>
<sequence length="361" mass="41026">MQITHLELTQFRNFHRAKLEFNDSLNVFIGINGSGKSSLIESLYFFGYGRSFRTSKSKSLIGNDHKEYSLYCRARSNGTDDVKVGVARSLGGEFRCQVNGEHGVTLTDMVTHFPIQLFTPQSTDLIIGSPSERRRFLDWTVFHVEHSSKTTYRKFSILHKQRNALLKQGRNTKTQLAVWDEQFIDVANQIDQLRCSLIGSIKAHFDAVLGQFLPEIKLEIEYNAGWDKERGLRSVLKDKLDSDYQYGSTAAGPHKADLRIKLGKTLASEVLSRGQLRMAVAALQLAQTKTYNQLTGKVPIFLLDDLGAELDEEKRELFLDALVESKSQVFVTAIELQQLGFIKKYQNKKMFHVEHGSVKEE</sequence>
<feature type="binding site" evidence="9">
    <location>
        <begin position="30"/>
        <end position="37"/>
    </location>
    <ligand>
        <name>ATP</name>
        <dbReference type="ChEBI" id="CHEBI:30616"/>
    </ligand>
</feature>
<dbReference type="InterPro" id="IPR001238">
    <property type="entry name" value="DNA-binding_RecF"/>
</dbReference>
<keyword evidence="5 9" id="KW-0235">DNA replication</keyword>
<accession>A0A3N5XZL6</accession>
<dbReference type="PANTHER" id="PTHR32182:SF0">
    <property type="entry name" value="DNA REPLICATION AND REPAIR PROTEIN RECF"/>
    <property type="match status" value="1"/>
</dbReference>
<dbReference type="InterPro" id="IPR018078">
    <property type="entry name" value="DNA-binding_RecF_CS"/>
</dbReference>
<proteinExistence type="inferred from homology"/>
<keyword evidence="13" id="KW-1185">Reference proteome</keyword>
<reference evidence="12 13" key="1">
    <citation type="submission" date="2018-11" db="EMBL/GenBank/DDBJ databases">
        <authorList>
            <person name="Ye M.-Q."/>
            <person name="Du Z.-J."/>
        </authorList>
    </citation>
    <scope>NUCLEOTIDE SEQUENCE [LARGE SCALE GENOMIC DNA]</scope>
    <source>
        <strain evidence="12 13">U0105</strain>
    </source>
</reference>
<dbReference type="GO" id="GO:0005524">
    <property type="term" value="F:ATP binding"/>
    <property type="evidence" value="ECO:0007669"/>
    <property type="project" value="UniProtKB-UniRule"/>
</dbReference>
<dbReference type="GO" id="GO:0009432">
    <property type="term" value="P:SOS response"/>
    <property type="evidence" value="ECO:0007669"/>
    <property type="project" value="UniProtKB-UniRule"/>
</dbReference>
<dbReference type="Gene3D" id="3.40.50.300">
    <property type="entry name" value="P-loop containing nucleotide triphosphate hydrolases"/>
    <property type="match status" value="1"/>
</dbReference>
<dbReference type="InterPro" id="IPR003395">
    <property type="entry name" value="RecF/RecN/SMC_N"/>
</dbReference>
<evidence type="ECO:0000313" key="12">
    <source>
        <dbReference type="EMBL" id="RPJ66777.1"/>
    </source>
</evidence>
<dbReference type="PROSITE" id="PS00618">
    <property type="entry name" value="RECF_2"/>
    <property type="match status" value="1"/>
</dbReference>
<dbReference type="Gene3D" id="1.20.1050.90">
    <property type="entry name" value="RecF/RecN/SMC, N-terminal domain"/>
    <property type="match status" value="1"/>
</dbReference>
<keyword evidence="8 9" id="KW-0238">DNA-binding</keyword>
<dbReference type="EMBL" id="RPOK01000003">
    <property type="protein sequence ID" value="RPJ66777.1"/>
    <property type="molecule type" value="Genomic_DNA"/>
</dbReference>
<keyword evidence="9 10" id="KW-0227">DNA damage</keyword>
<keyword evidence="9 10" id="KW-0234">DNA repair</keyword>